<organism evidence="2 3">
    <name type="scientific">Tulasnella calospora MUT 4182</name>
    <dbReference type="NCBI Taxonomy" id="1051891"/>
    <lineage>
        <taxon>Eukaryota</taxon>
        <taxon>Fungi</taxon>
        <taxon>Dikarya</taxon>
        <taxon>Basidiomycota</taxon>
        <taxon>Agaricomycotina</taxon>
        <taxon>Agaricomycetes</taxon>
        <taxon>Cantharellales</taxon>
        <taxon>Tulasnellaceae</taxon>
        <taxon>Tulasnella</taxon>
    </lineage>
</organism>
<dbReference type="AlphaFoldDB" id="A0A0C3Q090"/>
<dbReference type="Proteomes" id="UP000054248">
    <property type="component" value="Unassembled WGS sequence"/>
</dbReference>
<feature type="signal peptide" evidence="1">
    <location>
        <begin position="1"/>
        <end position="21"/>
    </location>
</feature>
<accession>A0A0C3Q090</accession>
<dbReference type="EMBL" id="KN823847">
    <property type="protein sequence ID" value="KIO15736.1"/>
    <property type="molecule type" value="Genomic_DNA"/>
</dbReference>
<evidence type="ECO:0000313" key="3">
    <source>
        <dbReference type="Proteomes" id="UP000054248"/>
    </source>
</evidence>
<feature type="chain" id="PRO_5002177231" evidence="1">
    <location>
        <begin position="22"/>
        <end position="163"/>
    </location>
</feature>
<dbReference type="HOGENOM" id="CLU_1628275_0_0_1"/>
<protein>
    <submittedName>
        <fullName evidence="2">Uncharacterized protein</fullName>
    </submittedName>
</protein>
<evidence type="ECO:0000313" key="2">
    <source>
        <dbReference type="EMBL" id="KIO15736.1"/>
    </source>
</evidence>
<name>A0A0C3Q090_9AGAM</name>
<reference evidence="2 3" key="1">
    <citation type="submission" date="2014-04" db="EMBL/GenBank/DDBJ databases">
        <authorList>
            <consortium name="DOE Joint Genome Institute"/>
            <person name="Kuo A."/>
            <person name="Girlanda M."/>
            <person name="Perotto S."/>
            <person name="Kohler A."/>
            <person name="Nagy L.G."/>
            <person name="Floudas D."/>
            <person name="Copeland A."/>
            <person name="Barry K.W."/>
            <person name="Cichocki N."/>
            <person name="Veneault-Fourrey C."/>
            <person name="LaButti K."/>
            <person name="Lindquist E.A."/>
            <person name="Lipzen A."/>
            <person name="Lundell T."/>
            <person name="Morin E."/>
            <person name="Murat C."/>
            <person name="Sun H."/>
            <person name="Tunlid A."/>
            <person name="Henrissat B."/>
            <person name="Grigoriev I.V."/>
            <person name="Hibbett D.S."/>
            <person name="Martin F."/>
            <person name="Nordberg H.P."/>
            <person name="Cantor M.N."/>
            <person name="Hua S.X."/>
        </authorList>
    </citation>
    <scope>NUCLEOTIDE SEQUENCE [LARGE SCALE GENOMIC DNA]</scope>
    <source>
        <strain evidence="2 3">MUT 4182</strain>
    </source>
</reference>
<evidence type="ECO:0000256" key="1">
    <source>
        <dbReference type="SAM" id="SignalP"/>
    </source>
</evidence>
<keyword evidence="1" id="KW-0732">Signal</keyword>
<gene>
    <name evidence="2" type="ORF">M407DRAFT_13160</name>
</gene>
<reference evidence="3" key="2">
    <citation type="submission" date="2015-01" db="EMBL/GenBank/DDBJ databases">
        <title>Evolutionary Origins and Diversification of the Mycorrhizal Mutualists.</title>
        <authorList>
            <consortium name="DOE Joint Genome Institute"/>
            <consortium name="Mycorrhizal Genomics Consortium"/>
            <person name="Kohler A."/>
            <person name="Kuo A."/>
            <person name="Nagy L.G."/>
            <person name="Floudas D."/>
            <person name="Copeland A."/>
            <person name="Barry K.W."/>
            <person name="Cichocki N."/>
            <person name="Veneault-Fourrey C."/>
            <person name="LaButti K."/>
            <person name="Lindquist E.A."/>
            <person name="Lipzen A."/>
            <person name="Lundell T."/>
            <person name="Morin E."/>
            <person name="Murat C."/>
            <person name="Riley R."/>
            <person name="Ohm R."/>
            <person name="Sun H."/>
            <person name="Tunlid A."/>
            <person name="Henrissat B."/>
            <person name="Grigoriev I.V."/>
            <person name="Hibbett D.S."/>
            <person name="Martin F."/>
        </authorList>
    </citation>
    <scope>NUCLEOTIDE SEQUENCE [LARGE SCALE GENOMIC DNA]</scope>
    <source>
        <strain evidence="3">MUT 4182</strain>
    </source>
</reference>
<proteinExistence type="predicted"/>
<keyword evidence="3" id="KW-1185">Reference proteome</keyword>
<sequence length="163" mass="18801">MSTWAMTVWLVVLRFRRTVRHDGDPTLHAEYADAGGATDENSPFWIGPKFTFILIRFGEESCNFKGLQSVDTSGKLLGPVMRNCPSDLDIRTLDSRGSKKGLNNVFLQRWYWSPRSTRQDCRAVVGRHSREVLFFRPENQLFSTRPERKDLTIYQEMDGAILL</sequence>